<evidence type="ECO:0000259" key="6">
    <source>
        <dbReference type="Pfam" id="PF17137"/>
    </source>
</evidence>
<dbReference type="SUPFAM" id="SSF74650">
    <property type="entry name" value="Galactose mutarotase-like"/>
    <property type="match status" value="1"/>
</dbReference>
<reference evidence="8 9" key="1">
    <citation type="submission" date="2019-03" db="EMBL/GenBank/DDBJ databases">
        <title>San Antonio Military Medical Center submission to MRSN (WRAIR), pending publication.</title>
        <authorList>
            <person name="Blyth D.M."/>
            <person name="Mccarthy S.L."/>
            <person name="Schall S.E."/>
            <person name="Stam J.A."/>
            <person name="Ong A.C."/>
            <person name="Mcgann P.T."/>
        </authorList>
    </citation>
    <scope>NUCLEOTIDE SEQUENCE [LARGE SCALE GENOMIC DNA]</scope>
    <source>
        <strain evidence="8 9">MRSN571793</strain>
    </source>
</reference>
<feature type="signal peptide" evidence="3">
    <location>
        <begin position="1"/>
        <end position="22"/>
    </location>
</feature>
<dbReference type="InterPro" id="IPR017853">
    <property type="entry name" value="GH"/>
</dbReference>
<dbReference type="GO" id="GO:0030246">
    <property type="term" value="F:carbohydrate binding"/>
    <property type="evidence" value="ECO:0007669"/>
    <property type="project" value="InterPro"/>
</dbReference>
<name>A0A4Y8LA10_9BACT</name>
<dbReference type="SUPFAM" id="SSF51445">
    <property type="entry name" value="(Trans)glycosidases"/>
    <property type="match status" value="1"/>
</dbReference>
<feature type="chain" id="PRO_5021462287" evidence="3">
    <location>
        <begin position="23"/>
        <end position="821"/>
    </location>
</feature>
<gene>
    <name evidence="8" type="ORF">E2605_04385</name>
</gene>
<dbReference type="AlphaFoldDB" id="A0A4Y8LA10"/>
<dbReference type="Gene3D" id="2.60.40.1180">
    <property type="entry name" value="Golgi alpha-mannosidase II"/>
    <property type="match status" value="2"/>
</dbReference>
<dbReference type="PANTHER" id="PTHR43863:SF2">
    <property type="entry name" value="MALTASE-GLUCOAMYLASE"/>
    <property type="match status" value="1"/>
</dbReference>
<dbReference type="InterPro" id="IPR000322">
    <property type="entry name" value="Glyco_hydro_31_TIM"/>
</dbReference>
<dbReference type="Pfam" id="PF13802">
    <property type="entry name" value="Gal_mutarotas_2"/>
    <property type="match status" value="1"/>
</dbReference>
<dbReference type="SUPFAM" id="SSF51011">
    <property type="entry name" value="Glycosyl hydrolase domain"/>
    <property type="match status" value="1"/>
</dbReference>
<keyword evidence="2" id="KW-0378">Hydrolase</keyword>
<dbReference type="CDD" id="cd14752">
    <property type="entry name" value="GH31_N"/>
    <property type="match status" value="1"/>
</dbReference>
<evidence type="ECO:0000256" key="1">
    <source>
        <dbReference type="ARBA" id="ARBA00007806"/>
    </source>
</evidence>
<keyword evidence="2" id="KW-0326">Glycosidase</keyword>
<dbReference type="GO" id="GO:0004553">
    <property type="term" value="F:hydrolase activity, hydrolyzing O-glycosyl compounds"/>
    <property type="evidence" value="ECO:0007669"/>
    <property type="project" value="InterPro"/>
</dbReference>
<keyword evidence="9" id="KW-1185">Reference proteome</keyword>
<dbReference type="GO" id="GO:0005975">
    <property type="term" value="P:carbohydrate metabolic process"/>
    <property type="evidence" value="ECO:0007669"/>
    <property type="project" value="InterPro"/>
</dbReference>
<dbReference type="RefSeq" id="WP_134435632.1">
    <property type="nucleotide sequence ID" value="NZ_SOML01000002.1"/>
</dbReference>
<dbReference type="InterPro" id="IPR048395">
    <property type="entry name" value="Glyco_hydro_31_C"/>
</dbReference>
<evidence type="ECO:0000256" key="2">
    <source>
        <dbReference type="RuleBase" id="RU361185"/>
    </source>
</evidence>
<dbReference type="STRING" id="1121485.GCA_000426485_02612"/>
<dbReference type="InterPro" id="IPR011013">
    <property type="entry name" value="Gal_mutarotase_sf_dom"/>
</dbReference>
<feature type="domain" description="Glycosyl hydrolase family 31 C-terminal" evidence="7">
    <location>
        <begin position="596"/>
        <end position="635"/>
    </location>
</feature>
<dbReference type="Gene3D" id="3.20.20.80">
    <property type="entry name" value="Glycosidases"/>
    <property type="match status" value="1"/>
</dbReference>
<dbReference type="InterPro" id="IPR033403">
    <property type="entry name" value="DUF5110"/>
</dbReference>
<evidence type="ECO:0000259" key="5">
    <source>
        <dbReference type="Pfam" id="PF13802"/>
    </source>
</evidence>
<feature type="domain" description="Glycosyl hydrolase family 31 C-terminal" evidence="7">
    <location>
        <begin position="667"/>
        <end position="714"/>
    </location>
</feature>
<evidence type="ECO:0000256" key="3">
    <source>
        <dbReference type="SAM" id="SignalP"/>
    </source>
</evidence>
<sequence>MKRIKRLSFLVLLLCINLIITAQQSYEKTANGVKTTINKIDIELRFYNPSTIRVIKSPEGWQYNKESLSVIEKPQTIAFTVNKKNDDLVLKSKRIEVLLNLKTGKISFSDIKAKPLLQENKTPDFIDFNDAGTKTFSVKQSFALEKEEAVYGLGILQNGKMSQRNQTKQLVQGNVEDVVTFIQSVKGYGLFWDNYSPTKFEDNSDGTSFQSEVGDCIDYYFMYGGNADGVIAQMRTLTGQVPMFPLWTYGFWQSRERYKSQHELLEVVNKYRELGVPLDGIIQDWQYWGNNYLWNAMDFLNPEFQNPQQMIDEIHAKNAHMIISIWSSFGPQTKQYKELNEKGLLFNFSTWPQSGLESWPPNMDYPSGVRVYDAYSPIARNIYWKYLNRLHDMKIDGWWMDSTEPDHLDFKSEDFDTKTYLGSFRKVRNAYPLLTVGGVYDHQRAKSSDKRVFILTRSGFAGQQRYGANVWSGDIGSSWESFRNQIPAGLNFTLTGNPNFNADIGGFFAGSYNKKWNDGTAAQNQMFQELYIRWIQQGAFTPMMRSHGTDLKREIYYFGKKGEPVYDAIEKAIHLRYSLLPYIYSTSWDVTKNQSSFMRALVMDFANDKKVWDMNDQYMFGKSILVAPVIKAQYTPETVVKVNETDGWDRDQTIAQEKSTVVDFTSKKSKTLYLPEGSIWYDFWTNERFSGGQEITKETSIDIIPLYIRAGSILPIGPAVQYATEKKWEDIEIRIYPGSNGSFTLYEDENDNYNYEKGIYSTIKFDWNDASKTLTISNREGDFPGMLKSRQFRLIVFENNRKSQFSHKTISYNGKIQKIKF</sequence>
<protein>
    <submittedName>
        <fullName evidence="8">DUF5110 domain-containing protein</fullName>
    </submittedName>
</protein>
<evidence type="ECO:0000259" key="7">
    <source>
        <dbReference type="Pfam" id="PF21365"/>
    </source>
</evidence>
<dbReference type="Pfam" id="PF21365">
    <property type="entry name" value="Glyco_hydro_31_3rd"/>
    <property type="match status" value="2"/>
</dbReference>
<comment type="similarity">
    <text evidence="1 2">Belongs to the glycosyl hydrolase 31 family.</text>
</comment>
<dbReference type="PANTHER" id="PTHR43863">
    <property type="entry name" value="HYDROLASE, PUTATIVE (AFU_ORTHOLOGUE AFUA_1G03140)-RELATED"/>
    <property type="match status" value="1"/>
</dbReference>
<dbReference type="InterPro" id="IPR051816">
    <property type="entry name" value="Glycosyl_Hydrolase_31"/>
</dbReference>
<dbReference type="InterPro" id="IPR013780">
    <property type="entry name" value="Glyco_hydro_b"/>
</dbReference>
<evidence type="ECO:0000259" key="4">
    <source>
        <dbReference type="Pfam" id="PF01055"/>
    </source>
</evidence>
<proteinExistence type="inferred from homology"/>
<feature type="domain" description="Glycoside hydrolase family 31 TIM barrel" evidence="4">
    <location>
        <begin position="242"/>
        <end position="585"/>
    </location>
</feature>
<feature type="domain" description="Glycoside hydrolase family 31 N-terminal" evidence="5">
    <location>
        <begin position="42"/>
        <end position="201"/>
    </location>
</feature>
<evidence type="ECO:0000313" key="8">
    <source>
        <dbReference type="EMBL" id="TFD97860.1"/>
    </source>
</evidence>
<dbReference type="OrthoDB" id="176168at2"/>
<keyword evidence="3" id="KW-0732">Signal</keyword>
<dbReference type="Pfam" id="PF01055">
    <property type="entry name" value="Glyco_hydro_31_2nd"/>
    <property type="match status" value="1"/>
</dbReference>
<organism evidence="8 9">
    <name type="scientific">Dysgonomonas capnocytophagoides</name>
    <dbReference type="NCBI Taxonomy" id="45254"/>
    <lineage>
        <taxon>Bacteria</taxon>
        <taxon>Pseudomonadati</taxon>
        <taxon>Bacteroidota</taxon>
        <taxon>Bacteroidia</taxon>
        <taxon>Bacteroidales</taxon>
        <taxon>Dysgonomonadaceae</taxon>
        <taxon>Dysgonomonas</taxon>
    </lineage>
</organism>
<dbReference type="Pfam" id="PF17137">
    <property type="entry name" value="DUF5110"/>
    <property type="match status" value="1"/>
</dbReference>
<dbReference type="Proteomes" id="UP000297861">
    <property type="component" value="Unassembled WGS sequence"/>
</dbReference>
<dbReference type="CDD" id="cd06591">
    <property type="entry name" value="GH31_xylosidase_XylS"/>
    <property type="match status" value="1"/>
</dbReference>
<dbReference type="InterPro" id="IPR025887">
    <property type="entry name" value="Glyco_hydro_31_N_dom"/>
</dbReference>
<dbReference type="Gene3D" id="2.60.40.1760">
    <property type="entry name" value="glycosyl hydrolase (family 31)"/>
    <property type="match status" value="1"/>
</dbReference>
<evidence type="ECO:0000313" key="9">
    <source>
        <dbReference type="Proteomes" id="UP000297861"/>
    </source>
</evidence>
<dbReference type="EMBL" id="SOML01000002">
    <property type="protein sequence ID" value="TFD97860.1"/>
    <property type="molecule type" value="Genomic_DNA"/>
</dbReference>
<comment type="caution">
    <text evidence="8">The sequence shown here is derived from an EMBL/GenBank/DDBJ whole genome shotgun (WGS) entry which is preliminary data.</text>
</comment>
<accession>A0A4Y8LA10</accession>
<feature type="domain" description="DUF5110" evidence="6">
    <location>
        <begin position="731"/>
        <end position="796"/>
    </location>
</feature>